<evidence type="ECO:0000313" key="1">
    <source>
        <dbReference type="EMBL" id="CAI0628557.1"/>
    </source>
</evidence>
<gene>
    <name evidence="1" type="ORF">LITE_LOCUS51684</name>
</gene>
<organism evidence="1 2">
    <name type="scientific">Linum tenue</name>
    <dbReference type="NCBI Taxonomy" id="586396"/>
    <lineage>
        <taxon>Eukaryota</taxon>
        <taxon>Viridiplantae</taxon>
        <taxon>Streptophyta</taxon>
        <taxon>Embryophyta</taxon>
        <taxon>Tracheophyta</taxon>
        <taxon>Spermatophyta</taxon>
        <taxon>Magnoliopsida</taxon>
        <taxon>eudicotyledons</taxon>
        <taxon>Gunneridae</taxon>
        <taxon>Pentapetalae</taxon>
        <taxon>rosids</taxon>
        <taxon>fabids</taxon>
        <taxon>Malpighiales</taxon>
        <taxon>Linaceae</taxon>
        <taxon>Linum</taxon>
    </lineage>
</organism>
<sequence>MLDALNWMNFFN</sequence>
<keyword evidence="2" id="KW-1185">Reference proteome</keyword>
<dbReference type="EMBL" id="CAMGYJ010000011">
    <property type="protein sequence ID" value="CAI0628557.1"/>
    <property type="molecule type" value="Genomic_DNA"/>
</dbReference>
<reference evidence="1" key="1">
    <citation type="submission" date="2022-08" db="EMBL/GenBank/DDBJ databases">
        <authorList>
            <person name="Gutierrez-Valencia J."/>
        </authorList>
    </citation>
    <scope>NUCLEOTIDE SEQUENCE</scope>
</reference>
<name>A0AAV0S5W6_9ROSI</name>
<proteinExistence type="predicted"/>
<accession>A0AAV0S5W6</accession>
<dbReference type="Proteomes" id="UP001154282">
    <property type="component" value="Unassembled WGS sequence"/>
</dbReference>
<protein>
    <submittedName>
        <fullName evidence="1">Uncharacterized protein</fullName>
    </submittedName>
</protein>
<comment type="caution">
    <text evidence="1">The sequence shown here is derived from an EMBL/GenBank/DDBJ whole genome shotgun (WGS) entry which is preliminary data.</text>
</comment>
<evidence type="ECO:0000313" key="2">
    <source>
        <dbReference type="Proteomes" id="UP001154282"/>
    </source>
</evidence>